<comment type="similarity">
    <text evidence="2 7">Belongs to the flavodoxin family.</text>
</comment>
<dbReference type="PANTHER" id="PTHR43717">
    <property type="entry name" value="ANAEROBIC NITRIC OXIDE REDUCTASE FLAVORUBREDOXIN"/>
    <property type="match status" value="1"/>
</dbReference>
<dbReference type="InterPro" id="IPR010087">
    <property type="entry name" value="Flav_short"/>
</dbReference>
<evidence type="ECO:0000256" key="3">
    <source>
        <dbReference type="ARBA" id="ARBA00022448"/>
    </source>
</evidence>
<comment type="cofactor">
    <cofactor evidence="1 7">
        <name>FMN</name>
        <dbReference type="ChEBI" id="CHEBI:58210"/>
    </cofactor>
</comment>
<evidence type="ECO:0000259" key="8">
    <source>
        <dbReference type="PROSITE" id="PS50902"/>
    </source>
</evidence>
<keyword evidence="4 7" id="KW-0285">Flavoprotein</keyword>
<keyword evidence="3 7" id="KW-0813">Transport</keyword>
<dbReference type="PANTHER" id="PTHR43717:SF1">
    <property type="entry name" value="ANAEROBIC NITRIC OXIDE REDUCTASE FLAVORUBREDOXIN"/>
    <property type="match status" value="1"/>
</dbReference>
<dbReference type="NCBIfam" id="NF004050">
    <property type="entry name" value="PRK05569.1"/>
    <property type="match status" value="1"/>
</dbReference>
<evidence type="ECO:0000256" key="2">
    <source>
        <dbReference type="ARBA" id="ARBA00005267"/>
    </source>
</evidence>
<comment type="caution">
    <text evidence="9">The sequence shown here is derived from an EMBL/GenBank/DDBJ whole genome shotgun (WGS) entry which is preliminary data.</text>
</comment>
<evidence type="ECO:0000256" key="7">
    <source>
        <dbReference type="RuleBase" id="RU367037"/>
    </source>
</evidence>
<proteinExistence type="inferred from homology"/>
<dbReference type="PROSITE" id="PS50902">
    <property type="entry name" value="FLAVODOXIN_LIKE"/>
    <property type="match status" value="1"/>
</dbReference>
<name>A0ABY0ERH9_CLOTA</name>
<evidence type="ECO:0000256" key="4">
    <source>
        <dbReference type="ARBA" id="ARBA00022630"/>
    </source>
</evidence>
<dbReference type="Gene3D" id="3.40.50.360">
    <property type="match status" value="1"/>
</dbReference>
<keyword evidence="5 7" id="KW-0288">FMN</keyword>
<gene>
    <name evidence="9" type="ORF">DP131_10970</name>
</gene>
<comment type="function">
    <text evidence="7">Low-potential electron donor to a number of redox enzymes.</text>
</comment>
<evidence type="ECO:0000256" key="5">
    <source>
        <dbReference type="ARBA" id="ARBA00022643"/>
    </source>
</evidence>
<organism evidence="9 10">
    <name type="scientific">Clostridium tetani</name>
    <dbReference type="NCBI Taxonomy" id="1513"/>
    <lineage>
        <taxon>Bacteria</taxon>
        <taxon>Bacillati</taxon>
        <taxon>Bacillota</taxon>
        <taxon>Clostridia</taxon>
        <taxon>Eubacteriales</taxon>
        <taxon>Clostridiaceae</taxon>
        <taxon>Clostridium</taxon>
    </lineage>
</organism>
<dbReference type="EMBL" id="QMAU01000043">
    <property type="protein sequence ID" value="RXI53838.1"/>
    <property type="molecule type" value="Genomic_DNA"/>
</dbReference>
<evidence type="ECO:0000313" key="9">
    <source>
        <dbReference type="EMBL" id="RXI53838.1"/>
    </source>
</evidence>
<evidence type="ECO:0000313" key="10">
    <source>
        <dbReference type="Proteomes" id="UP000290273"/>
    </source>
</evidence>
<dbReference type="NCBIfam" id="TIGR01753">
    <property type="entry name" value="flav_short"/>
    <property type="match status" value="1"/>
</dbReference>
<dbReference type="Pfam" id="PF00258">
    <property type="entry name" value="Flavodoxin_1"/>
    <property type="match status" value="1"/>
</dbReference>
<sequence>MKEGVIMKKISIIYWSARGNVEVLAEHISKGVKASEAEVNIKQVHYAKPEDVLKADAVAFGSPSMDNNQIDQTEMAPFLENFKNLNLENKPVVLFGSYGWDNGEFIEKWETQMKEYGFNVIGKLAVQETPNEKELEEAKKLGQMLVE</sequence>
<reference evidence="9 10" key="1">
    <citation type="submission" date="2018-06" db="EMBL/GenBank/DDBJ databases">
        <title>Genome conservation of Clostridium tetani.</title>
        <authorList>
            <person name="Bruggemann H."/>
            <person name="Popoff M.R."/>
        </authorList>
    </citation>
    <scope>NUCLEOTIDE SEQUENCE [LARGE SCALE GENOMIC DNA]</scope>
    <source>
        <strain evidence="9 10">63.05</strain>
    </source>
</reference>
<dbReference type="InterPro" id="IPR029039">
    <property type="entry name" value="Flavoprotein-like_sf"/>
</dbReference>
<evidence type="ECO:0000256" key="1">
    <source>
        <dbReference type="ARBA" id="ARBA00001917"/>
    </source>
</evidence>
<accession>A0ABY0ERH9</accession>
<feature type="domain" description="Flavodoxin-like" evidence="8">
    <location>
        <begin position="10"/>
        <end position="146"/>
    </location>
</feature>
<dbReference type="SUPFAM" id="SSF52218">
    <property type="entry name" value="Flavoproteins"/>
    <property type="match status" value="1"/>
</dbReference>
<evidence type="ECO:0000256" key="6">
    <source>
        <dbReference type="ARBA" id="ARBA00022982"/>
    </source>
</evidence>
<protein>
    <recommendedName>
        <fullName evidence="7">Flavodoxin</fullName>
    </recommendedName>
</protein>
<dbReference type="Proteomes" id="UP000290273">
    <property type="component" value="Unassembled WGS sequence"/>
</dbReference>
<keyword evidence="6 7" id="KW-0249">Electron transport</keyword>
<dbReference type="InterPro" id="IPR008254">
    <property type="entry name" value="Flavodoxin/NO_synth"/>
</dbReference>